<dbReference type="PANTHER" id="PTHR36221:SF1">
    <property type="entry name" value="DUF742 DOMAIN-CONTAINING PROTEIN"/>
    <property type="match status" value="1"/>
</dbReference>
<dbReference type="PANTHER" id="PTHR36221">
    <property type="entry name" value="DUF742 DOMAIN-CONTAINING PROTEIN"/>
    <property type="match status" value="1"/>
</dbReference>
<organism evidence="1 2">
    <name type="scientific">Catellatospora aurea</name>
    <dbReference type="NCBI Taxonomy" id="1337874"/>
    <lineage>
        <taxon>Bacteria</taxon>
        <taxon>Bacillati</taxon>
        <taxon>Actinomycetota</taxon>
        <taxon>Actinomycetes</taxon>
        <taxon>Micromonosporales</taxon>
        <taxon>Micromonosporaceae</taxon>
        <taxon>Catellatospora</taxon>
    </lineage>
</organism>
<dbReference type="InterPro" id="IPR007995">
    <property type="entry name" value="DUF742"/>
</dbReference>
<proteinExistence type="predicted"/>
<sequence>MRADDEDDAHEWLDADAGPLVRSYAVTGGRARPGASTFDLLTYVVATPAGQRRHAVRLQPEHRAVLALAQEPISVAELSSRAGFALGVVRVLLADLFDEGALTRMAPAVAPGHIPDDHILQAVILGLRHA</sequence>
<evidence type="ECO:0000313" key="2">
    <source>
        <dbReference type="Proteomes" id="UP001596392"/>
    </source>
</evidence>
<accession>A0ABW2GYV5</accession>
<dbReference type="RefSeq" id="WP_376808155.1">
    <property type="nucleotide sequence ID" value="NZ_JBHTAC010000023.1"/>
</dbReference>
<evidence type="ECO:0000313" key="1">
    <source>
        <dbReference type="EMBL" id="MFC7245207.1"/>
    </source>
</evidence>
<comment type="caution">
    <text evidence="1">The sequence shown here is derived from an EMBL/GenBank/DDBJ whole genome shotgun (WGS) entry which is preliminary data.</text>
</comment>
<name>A0ABW2GYV5_9ACTN</name>
<gene>
    <name evidence="1" type="ORF">ACFQO7_22250</name>
</gene>
<keyword evidence="2" id="KW-1185">Reference proteome</keyword>
<dbReference type="Pfam" id="PF05331">
    <property type="entry name" value="DUF742"/>
    <property type="match status" value="1"/>
</dbReference>
<dbReference type="Proteomes" id="UP001596392">
    <property type="component" value="Unassembled WGS sequence"/>
</dbReference>
<dbReference type="EMBL" id="JBHTAC010000023">
    <property type="protein sequence ID" value="MFC7245207.1"/>
    <property type="molecule type" value="Genomic_DNA"/>
</dbReference>
<reference evidence="2" key="1">
    <citation type="journal article" date="2019" name="Int. J. Syst. Evol. Microbiol.">
        <title>The Global Catalogue of Microorganisms (GCM) 10K type strain sequencing project: providing services to taxonomists for standard genome sequencing and annotation.</title>
        <authorList>
            <consortium name="The Broad Institute Genomics Platform"/>
            <consortium name="The Broad Institute Genome Sequencing Center for Infectious Disease"/>
            <person name="Wu L."/>
            <person name="Ma J."/>
        </authorList>
    </citation>
    <scope>NUCLEOTIDE SEQUENCE [LARGE SCALE GENOMIC DNA]</scope>
    <source>
        <strain evidence="2">CGMCC 1.9106</strain>
    </source>
</reference>
<protein>
    <submittedName>
        <fullName evidence="1">DUF742 domain-containing protein</fullName>
    </submittedName>
</protein>